<feature type="compositionally biased region" description="Polar residues" evidence="11">
    <location>
        <begin position="2489"/>
        <end position="2503"/>
    </location>
</feature>
<feature type="region of interest" description="Disordered" evidence="11">
    <location>
        <begin position="779"/>
        <end position="842"/>
    </location>
</feature>
<dbReference type="GO" id="GO:0003677">
    <property type="term" value="F:DNA binding"/>
    <property type="evidence" value="ECO:0007669"/>
    <property type="project" value="UniProtKB-KW"/>
</dbReference>
<dbReference type="PANTHER" id="PTHR17920">
    <property type="entry name" value="TRANSMEMBRANE AND COILED-COIL DOMAIN-CONTAINING PROTEIN 4 TMCO4"/>
    <property type="match status" value="1"/>
</dbReference>
<sequence>MAPVAQSDVDMDSHTSDMASHDSQLRRQFSEPLHAHSTSTHSPSPSPMTTPRAKCAWCGKFFESSDDDPYSQNEALEEHIAMMHPHIAKFSLYDGVADEEKEEAYDVDEQNGDGTVLTAPASEADEALEAEEDGLIEAGDDGVHEGGEAMEGSDNENDQNDIDSPEAEAEGDGEGHEGESDLALFNQLHEFSRQEDSVSLDKRIHNLWNLHEISKFSGGFEETSANISGTWMKVFDDPKRVKKRDTSELLVRPEPYKNSKSSRGEFLEISPLENFLVQLRDPELRSSDELYAITENIANVLKVWQDEYLAIEKLCKHATRQNVKPTSDPRKLERPEVYEDKKEAMLYGYKHETKEDKVRNQNPFVQGGFKPTPAQFRKMTAKAGPNNPNPDGWPTIMKFGVEHVPKFQNPPREEFVGKATRKRKAAELEAANKANETDEALNGSPAPIEEEPFAKRRTRTRRAGELDTQPAGSPAPSRGSLRGRGRGRGRGAARGMSRAGSEAPQPVAPVAPARSFGRGHGREVAASAGPLQSRPATAQLAPIEPAPSGDSATATPVSTQAGVAQDELLDPAEKARREKIANSKNPKRTEAMLNHWARFNREGRTRNPKRSKAQIEADRAAEAARKAAEPPKIVGKKKKSVSPVFGGPTRADGLAPAPGIPGPGSLRPASRSTPSTGTNASSAVNGATMSATPSTPGEPGIPQQPAPTQQLNRSCESCRGLKVRCLPDPKSPSQCLRCAKAKRACVFVAPQRRRPRKRTDSRVAQLEREMRQMRSLLKDRFRIEEESSSESSGSEVEESEEPDFGADPQETLSIVPDAPSSASGSFRNMELSPGVPASSSYPNTLNSGSDAFASATPIPPCYGLEGPSGGDIIDRGLISLEFANELVSFYISELTAFAPMVLLPPNTTASHLRRSKPMLFLSVIAAAAIAIDDSLAAVLNRELVRLYAERFFINGDKSFELVQALLLMIVFYYPPESPLKLQNYQYTHIAATMALEIGLASKRKVPNNASRKASKRGSYDEHMAEQARAILGCYHLASNVAMKTRRPNLLLFNDWMQECVKHLERSPNMIDRHMATWFGLQKIVDQAMASFGLDDTSSTTPLTESRVQVILRWFDNQMQNWKKNISADMLTGNFPRYLEDRNSSGLKADRFSFLLVTMTFEYHFTNLAIYELGVGEGYRDPDAIKQQYYALPAPEDGNQPAKAPLSAIRVDITIKWMNAAQEMLDFFLSCDTDLMRKLPNLIYTRVGVAVMSLLKVYFSVKSGALGEFVSPQSINIEMYLEAMTRRLTEASGNMKYKVPSRWLYIVGVKARNWYDRFQQRQMQTEVGLAPPLSASPQRSASPAPMQTAQFSSADSSQPVGTLAMNAEVPQIAVMHPMDGAYGASAATNTIWQADPANRQVFLMNQYAGYHSPVIPTQYPYGEFSQQGVAMDPPQQGQPPIPPRTGMELDGWLPDGKTLMEQASSRADNAKDLSNPHAEPVAGVQTDQSRNAQQDLDKGGTAKTSVEGGHSSRIATVDHSRDPAVDHSQAVSHEPEHSQTTATENSTGSPDIKSQKENACSVGGNAGSEPTAESTTGEVDEFGLPIRIRARPVRSSESSDNEEFHDVEEAASGPADKQPTSQDSEPVMNEIKPEAPQEESTKSVDKGKDEEKGTESLPAVEPHSIESPREKDSSVPVGNEKHATSSGSLPDQEDCPPPPPYTEKPNAENPSTSPQSDAVKKKRSSLKASEWSHQRLNESKDEEDKDEAESDGGWQDMPAIDEFDVYDDYGRLVARGAKPEDNDAVYKGLGGAGKGYTRVQLDEDAQSATSLDEDTSYLFREAAHNSTGVEGEELRDAVSQLQATKDLLTESQRIAYVGVTRLAIFQMTRDLDRVPSTKGTRKAKQKTIDSMRKWGQTIMARIYAHMEIDAAEQVMIEQLAEHGVQPADLVRPLMQNARVKNPLAEELDTPKKSLSSPTTPSLKDEYRSSLSSDFDRSTSPPPYETHDGEDLPEVRTPSQLPTSTKIDIDLRWTVLCDLFLVLIADSAYDARSRSLLEKVGESMEVSWLQIARFEKRVVDALEMQEEADKETWDESDHMERRRKMALKRKYIVMGLATVGGGLVIGLSAGLLAPVIGAGLAAGFTTVGISGTGAFLGGVGGTAIIASGGTLTGGTIGLRASNRRTGAVQTFEYRPLHNNKRVNLIVTVSGWMTGKVDDVRLPFSTVDPIMGDLYSVLWEPEMLRSMGDTINILATEALTQGLQQVLGSTVLVALMSSLQLPLVLTKLSYLIDNPWIVSLARANAAGLIMADSLMERNLGKRPVTLLGFSLGSRLIFSCLKELADRGAHGLVQNVYLFGSPIVANKDEYLKARSVVSGRFVNGYSSNDWILGYLFRATSGGIMRVAGLAPVEGIPGLENFDVTKLVNGHMDYRAAMPRLLKEVGWEVLGDEFAELEDPDPENHAERQRELIREIDEARREAEAKPEKKRFGLFKRGKLAQKKGWETYDVERNNATPRDSSDSNGTGSVLFDIDAIRAELASESIEVKQLESTLPPMKLDLNSPSSSTPVTPTPSDSKDTTKAANITKSAPQSPPEPYSVPSASHVLQPSTHKEEEIEMTFDTSYHEPLQRSHSFYEPTTATSHDAHSTRPELRSSSTTPAGLGIGAAAGVGASALGALALEPNAWADHDIGDGEEGEIHMSFE</sequence>
<gene>
    <name evidence="14" type="ORF">AARAC_002561</name>
</gene>
<feature type="region of interest" description="Disordered" evidence="11">
    <location>
        <begin position="138"/>
        <end position="179"/>
    </location>
</feature>
<evidence type="ECO:0000313" key="15">
    <source>
        <dbReference type="Proteomes" id="UP000231358"/>
    </source>
</evidence>
<keyword evidence="7" id="KW-0238">DNA-binding</keyword>
<feature type="domain" description="Zn(2)-C6 fungal-type" evidence="13">
    <location>
        <begin position="714"/>
        <end position="747"/>
    </location>
</feature>
<feature type="region of interest" description="Disordered" evidence="11">
    <location>
        <begin position="1"/>
        <end position="53"/>
    </location>
</feature>
<dbReference type="GO" id="GO:0008270">
    <property type="term" value="F:zinc ion binding"/>
    <property type="evidence" value="ECO:0007669"/>
    <property type="project" value="InterPro"/>
</dbReference>
<dbReference type="Pfam" id="PF05277">
    <property type="entry name" value="DUF726"/>
    <property type="match status" value="1"/>
</dbReference>
<protein>
    <submittedName>
        <fullName evidence="14">DUF726 domain protein</fullName>
    </submittedName>
</protein>
<evidence type="ECO:0000256" key="10">
    <source>
        <dbReference type="ARBA" id="ARBA00023242"/>
    </source>
</evidence>
<evidence type="ECO:0000256" key="11">
    <source>
        <dbReference type="SAM" id="MobiDB-lite"/>
    </source>
</evidence>
<evidence type="ECO:0000256" key="1">
    <source>
        <dbReference type="ARBA" id="ARBA00004141"/>
    </source>
</evidence>
<keyword evidence="6" id="KW-0805">Transcription regulation</keyword>
<keyword evidence="9" id="KW-0804">Transcription</keyword>
<dbReference type="PROSITE" id="PS00463">
    <property type="entry name" value="ZN2_CY6_FUNGAL_1"/>
    <property type="match status" value="1"/>
</dbReference>
<feature type="compositionally biased region" description="Low complexity" evidence="11">
    <location>
        <begin position="493"/>
        <end position="513"/>
    </location>
</feature>
<dbReference type="CDD" id="cd00067">
    <property type="entry name" value="GAL4"/>
    <property type="match status" value="1"/>
</dbReference>
<feature type="compositionally biased region" description="Polar residues" evidence="11">
    <location>
        <begin position="2577"/>
        <end position="2586"/>
    </location>
</feature>
<feature type="compositionally biased region" description="Basic and acidic residues" evidence="11">
    <location>
        <begin position="1662"/>
        <end position="1682"/>
    </location>
</feature>
<keyword evidence="3 12" id="KW-0812">Transmembrane</keyword>
<feature type="compositionally biased region" description="Low complexity" evidence="11">
    <location>
        <begin position="1951"/>
        <end position="1960"/>
    </location>
</feature>
<comment type="similarity">
    <text evidence="2">Belongs to the TMCO4 family.</text>
</comment>
<reference evidence="14 15" key="1">
    <citation type="submission" date="2017-05" db="EMBL/GenBank/DDBJ databases">
        <title>Genome sequence for an aflatoxigenic pathogen of Argentinian peanut, Aspergillus arachidicola.</title>
        <authorList>
            <person name="Moore G."/>
            <person name="Beltz S.B."/>
            <person name="Mack B.M."/>
        </authorList>
    </citation>
    <scope>NUCLEOTIDE SEQUENCE [LARGE SCALE GENOMIC DNA]</scope>
    <source>
        <strain evidence="14 15">CBS 117610</strain>
    </source>
</reference>
<feature type="compositionally biased region" description="Basic and acidic residues" evidence="11">
    <location>
        <begin position="1630"/>
        <end position="1653"/>
    </location>
</feature>
<evidence type="ECO:0000256" key="3">
    <source>
        <dbReference type="ARBA" id="ARBA00022692"/>
    </source>
</evidence>
<keyword evidence="4" id="KW-0479">Metal-binding</keyword>
<feature type="region of interest" description="Disordered" evidence="11">
    <location>
        <begin position="2529"/>
        <end position="2590"/>
    </location>
</feature>
<feature type="compositionally biased region" description="Polar residues" evidence="11">
    <location>
        <begin position="550"/>
        <end position="562"/>
    </location>
</feature>
<dbReference type="GO" id="GO:0006351">
    <property type="term" value="P:DNA-templated transcription"/>
    <property type="evidence" value="ECO:0007669"/>
    <property type="project" value="InterPro"/>
</dbReference>
<comment type="caution">
    <text evidence="14">The sequence shown here is derived from an EMBL/GenBank/DDBJ whole genome shotgun (WGS) entry which is preliminary data.</text>
</comment>
<feature type="compositionally biased region" description="Basic and acidic residues" evidence="11">
    <location>
        <begin position="1983"/>
        <end position="1992"/>
    </location>
</feature>
<evidence type="ECO:0000256" key="7">
    <source>
        <dbReference type="ARBA" id="ARBA00023125"/>
    </source>
</evidence>
<evidence type="ECO:0000256" key="9">
    <source>
        <dbReference type="ARBA" id="ARBA00023163"/>
    </source>
</evidence>
<keyword evidence="15" id="KW-1185">Reference proteome</keyword>
<feature type="compositionally biased region" description="Basic and acidic residues" evidence="11">
    <location>
        <begin position="571"/>
        <end position="581"/>
    </location>
</feature>
<evidence type="ECO:0000256" key="4">
    <source>
        <dbReference type="ARBA" id="ARBA00022723"/>
    </source>
</evidence>
<feature type="region of interest" description="Disordered" evidence="11">
    <location>
        <begin position="1429"/>
        <end position="1759"/>
    </location>
</feature>
<dbReference type="EMBL" id="NEXV01000089">
    <property type="protein sequence ID" value="PIG88888.1"/>
    <property type="molecule type" value="Genomic_DNA"/>
</dbReference>
<dbReference type="SMART" id="SM00066">
    <property type="entry name" value="GAL4"/>
    <property type="match status" value="1"/>
</dbReference>
<dbReference type="InterPro" id="IPR007219">
    <property type="entry name" value="XnlR_reg_dom"/>
</dbReference>
<dbReference type="Pfam" id="PF04082">
    <property type="entry name" value="Fungal_trans"/>
    <property type="match status" value="1"/>
</dbReference>
<evidence type="ECO:0000313" key="14">
    <source>
        <dbReference type="EMBL" id="PIG88888.1"/>
    </source>
</evidence>
<evidence type="ECO:0000256" key="5">
    <source>
        <dbReference type="ARBA" id="ARBA00022989"/>
    </source>
</evidence>
<keyword evidence="5 12" id="KW-1133">Transmembrane helix</keyword>
<evidence type="ECO:0000256" key="2">
    <source>
        <dbReference type="ARBA" id="ARBA00009824"/>
    </source>
</evidence>
<evidence type="ECO:0000256" key="8">
    <source>
        <dbReference type="ARBA" id="ARBA00023136"/>
    </source>
</evidence>
<accession>A0A2G7G7R4</accession>
<feature type="compositionally biased region" description="Polar residues" evidence="11">
    <location>
        <begin position="1537"/>
        <end position="1548"/>
    </location>
</feature>
<dbReference type="InterPro" id="IPR007941">
    <property type="entry name" value="DUF726"/>
</dbReference>
<feature type="compositionally biased region" description="Low complexity" evidence="11">
    <location>
        <begin position="2539"/>
        <end position="2551"/>
    </location>
</feature>
<feature type="compositionally biased region" description="Low complexity" evidence="11">
    <location>
        <begin position="36"/>
        <end position="51"/>
    </location>
</feature>
<dbReference type="Gene3D" id="4.10.240.10">
    <property type="entry name" value="Zn(2)-C6 fungal-type DNA-binding domain"/>
    <property type="match status" value="1"/>
</dbReference>
<dbReference type="CDD" id="cd12148">
    <property type="entry name" value="fungal_TF_MHR"/>
    <property type="match status" value="1"/>
</dbReference>
<feature type="compositionally biased region" description="Polar residues" evidence="11">
    <location>
        <begin position="1346"/>
        <end position="1358"/>
    </location>
</feature>
<dbReference type="GO" id="GO:0000981">
    <property type="term" value="F:DNA-binding transcription factor activity, RNA polymerase II-specific"/>
    <property type="evidence" value="ECO:0007669"/>
    <property type="project" value="InterPro"/>
</dbReference>
<feature type="region of interest" description="Disordered" evidence="11">
    <location>
        <begin position="1941"/>
        <end position="1999"/>
    </location>
</feature>
<feature type="region of interest" description="Disordered" evidence="11">
    <location>
        <begin position="430"/>
        <end position="714"/>
    </location>
</feature>
<evidence type="ECO:0000259" key="13">
    <source>
        <dbReference type="PROSITE" id="PS50048"/>
    </source>
</evidence>
<dbReference type="SUPFAM" id="SSF57701">
    <property type="entry name" value="Zn2/Cys6 DNA-binding domain"/>
    <property type="match status" value="1"/>
</dbReference>
<dbReference type="InterPro" id="IPR029058">
    <property type="entry name" value="AB_hydrolase_fold"/>
</dbReference>
<dbReference type="PROSITE" id="PS50048">
    <property type="entry name" value="ZN2_CY6_FUNGAL_2"/>
    <property type="match status" value="1"/>
</dbReference>
<feature type="compositionally biased region" description="Basic and acidic residues" evidence="11">
    <location>
        <begin position="613"/>
        <end position="629"/>
    </location>
</feature>
<feature type="compositionally biased region" description="Basic and acidic residues" evidence="11">
    <location>
        <begin position="11"/>
        <end position="29"/>
    </location>
</feature>
<feature type="region of interest" description="Disordered" evidence="11">
    <location>
        <begin position="2614"/>
        <end position="2637"/>
    </location>
</feature>
<dbReference type="PANTHER" id="PTHR17920:SF3">
    <property type="entry name" value="TRANSMEMBRANE AND COILED-COIL DOMAIN-CONTAINING PROTEIN 4"/>
    <property type="match status" value="1"/>
</dbReference>
<name>A0A2G7G7R4_9EURO</name>
<comment type="subcellular location">
    <subcellularLocation>
        <location evidence="1">Membrane</location>
        <topology evidence="1">Multi-pass membrane protein</topology>
    </subcellularLocation>
</comment>
<dbReference type="InterPro" id="IPR036864">
    <property type="entry name" value="Zn2-C6_fun-type_DNA-bd_sf"/>
</dbReference>
<dbReference type="GO" id="GO:0009893">
    <property type="term" value="P:positive regulation of metabolic process"/>
    <property type="evidence" value="ECO:0007669"/>
    <property type="project" value="UniProtKB-ARBA"/>
</dbReference>
<feature type="compositionally biased region" description="Acidic residues" evidence="11">
    <location>
        <begin position="1739"/>
        <end position="1749"/>
    </location>
</feature>
<dbReference type="Proteomes" id="UP000231358">
    <property type="component" value="Unassembled WGS sequence"/>
</dbReference>
<evidence type="ECO:0000256" key="6">
    <source>
        <dbReference type="ARBA" id="ARBA00023015"/>
    </source>
</evidence>
<keyword evidence="10" id="KW-0539">Nucleus</keyword>
<feature type="compositionally biased region" description="Low complexity" evidence="11">
    <location>
        <begin position="1330"/>
        <end position="1344"/>
    </location>
</feature>
<keyword evidence="8 12" id="KW-0472">Membrane</keyword>
<dbReference type="InterPro" id="IPR001138">
    <property type="entry name" value="Zn2Cys6_DnaBD"/>
</dbReference>
<organism evidence="14 15">
    <name type="scientific">Aspergillus arachidicola</name>
    <dbReference type="NCBI Taxonomy" id="656916"/>
    <lineage>
        <taxon>Eukaryota</taxon>
        <taxon>Fungi</taxon>
        <taxon>Dikarya</taxon>
        <taxon>Ascomycota</taxon>
        <taxon>Pezizomycotina</taxon>
        <taxon>Eurotiomycetes</taxon>
        <taxon>Eurotiomycetidae</taxon>
        <taxon>Eurotiales</taxon>
        <taxon>Aspergillaceae</taxon>
        <taxon>Aspergillus</taxon>
        <taxon>Aspergillus subgen. Circumdati</taxon>
    </lineage>
</organism>
<feature type="compositionally biased region" description="Basic and acidic residues" evidence="11">
    <location>
        <begin position="2620"/>
        <end position="2629"/>
    </location>
</feature>
<dbReference type="SUPFAM" id="SSF53474">
    <property type="entry name" value="alpha/beta-Hydrolases"/>
    <property type="match status" value="1"/>
</dbReference>
<feature type="region of interest" description="Disordered" evidence="11">
    <location>
        <begin position="1330"/>
        <end position="1358"/>
    </location>
</feature>
<evidence type="ECO:0000256" key="12">
    <source>
        <dbReference type="SAM" id="Phobius"/>
    </source>
</evidence>
<dbReference type="GO" id="GO:0016020">
    <property type="term" value="C:membrane"/>
    <property type="evidence" value="ECO:0007669"/>
    <property type="project" value="UniProtKB-SubCell"/>
</dbReference>
<feature type="transmembrane region" description="Helical" evidence="12">
    <location>
        <begin position="2089"/>
        <end position="2114"/>
    </location>
</feature>
<proteinExistence type="inferred from homology"/>
<feature type="compositionally biased region" description="Acidic residues" evidence="11">
    <location>
        <begin position="151"/>
        <end position="172"/>
    </location>
</feature>
<feature type="compositionally biased region" description="Polar residues" evidence="11">
    <location>
        <begin position="670"/>
        <end position="695"/>
    </location>
</feature>
<feature type="region of interest" description="Disordered" evidence="11">
    <location>
        <begin position="2484"/>
        <end position="2504"/>
    </location>
</feature>
<feature type="compositionally biased region" description="Acidic residues" evidence="11">
    <location>
        <begin position="795"/>
        <end position="804"/>
    </location>
</feature>
<feature type="compositionally biased region" description="Basic and acidic residues" evidence="11">
    <location>
        <begin position="1515"/>
        <end position="1524"/>
    </location>
</feature>
<feature type="compositionally biased region" description="Basic residues" evidence="11">
    <location>
        <begin position="481"/>
        <end position="491"/>
    </location>
</feature>
<feature type="compositionally biased region" description="Polar residues" evidence="11">
    <location>
        <begin position="1484"/>
        <end position="1493"/>
    </location>
</feature>
<feature type="compositionally biased region" description="Basic and acidic residues" evidence="11">
    <location>
        <begin position="1729"/>
        <end position="1738"/>
    </location>
</feature>